<dbReference type="SUPFAM" id="SSF55073">
    <property type="entry name" value="Nucleotide cyclase"/>
    <property type="match status" value="1"/>
</dbReference>
<dbReference type="AlphaFoldDB" id="A0A0G3GB24"/>
<dbReference type="InterPro" id="IPR013767">
    <property type="entry name" value="PAS_fold"/>
</dbReference>
<dbReference type="NCBIfam" id="TIGR00229">
    <property type="entry name" value="sensory_box"/>
    <property type="match status" value="1"/>
</dbReference>
<dbReference type="PANTHER" id="PTHR44757">
    <property type="entry name" value="DIGUANYLATE CYCLASE DGCP"/>
    <property type="match status" value="1"/>
</dbReference>
<dbReference type="CDD" id="cd01949">
    <property type="entry name" value="GGDEF"/>
    <property type="match status" value="1"/>
</dbReference>
<name>A0A0G3GB24_9GAMM</name>
<feature type="signal peptide" evidence="3">
    <location>
        <begin position="1"/>
        <end position="23"/>
    </location>
</feature>
<keyword evidence="2" id="KW-0472">Membrane</keyword>
<dbReference type="InterPro" id="IPR000160">
    <property type="entry name" value="GGDEF_dom"/>
</dbReference>
<dbReference type="InterPro" id="IPR043128">
    <property type="entry name" value="Rev_trsase/Diguanyl_cyclase"/>
</dbReference>
<dbReference type="CDD" id="cd00130">
    <property type="entry name" value="PAS"/>
    <property type="match status" value="1"/>
</dbReference>
<dbReference type="RefSeq" id="WP_047251693.1">
    <property type="nucleotide sequence ID" value="NZ_CP011367.1"/>
</dbReference>
<evidence type="ECO:0000313" key="8">
    <source>
        <dbReference type="Proteomes" id="UP000064201"/>
    </source>
</evidence>
<dbReference type="Pfam" id="PF00989">
    <property type="entry name" value="PAS"/>
    <property type="match status" value="1"/>
</dbReference>
<keyword evidence="8" id="KW-1185">Reference proteome</keyword>
<gene>
    <name evidence="7" type="ORF">TVD_12025</name>
</gene>
<protein>
    <submittedName>
        <fullName evidence="7">Diguanylate cyclase</fullName>
    </submittedName>
</protein>
<dbReference type="PROSITE" id="PS50113">
    <property type="entry name" value="PAC"/>
    <property type="match status" value="1"/>
</dbReference>
<feature type="domain" description="PAC" evidence="5">
    <location>
        <begin position="425"/>
        <end position="477"/>
    </location>
</feature>
<feature type="domain" description="GGDEF" evidence="6">
    <location>
        <begin position="509"/>
        <end position="642"/>
    </location>
</feature>
<evidence type="ECO:0000259" key="5">
    <source>
        <dbReference type="PROSITE" id="PS50113"/>
    </source>
</evidence>
<dbReference type="FunFam" id="3.30.70.270:FF:000001">
    <property type="entry name" value="Diguanylate cyclase domain protein"/>
    <property type="match status" value="1"/>
</dbReference>
<dbReference type="SUPFAM" id="SSF53850">
    <property type="entry name" value="Periplasmic binding protein-like II"/>
    <property type="match status" value="1"/>
</dbReference>
<dbReference type="Gene3D" id="3.30.450.20">
    <property type="entry name" value="PAS domain"/>
    <property type="match status" value="1"/>
</dbReference>
<dbReference type="GO" id="GO:0003824">
    <property type="term" value="F:catalytic activity"/>
    <property type="evidence" value="ECO:0007669"/>
    <property type="project" value="UniProtKB-ARBA"/>
</dbReference>
<dbReference type="KEGG" id="tvr:TVD_12025"/>
<dbReference type="SUPFAM" id="SSF55785">
    <property type="entry name" value="PYP-like sensor domain (PAS domain)"/>
    <property type="match status" value="1"/>
</dbReference>
<dbReference type="Gene3D" id="3.40.190.10">
    <property type="entry name" value="Periplasmic binding protein-like II"/>
    <property type="match status" value="2"/>
</dbReference>
<organism evidence="7 8">
    <name type="scientific">Thioalkalivibrio versutus</name>
    <dbReference type="NCBI Taxonomy" id="106634"/>
    <lineage>
        <taxon>Bacteria</taxon>
        <taxon>Pseudomonadati</taxon>
        <taxon>Pseudomonadota</taxon>
        <taxon>Gammaproteobacteria</taxon>
        <taxon>Chromatiales</taxon>
        <taxon>Ectothiorhodospiraceae</taxon>
        <taxon>Thioalkalivibrio</taxon>
    </lineage>
</organism>
<dbReference type="OrthoDB" id="9792854at2"/>
<dbReference type="Proteomes" id="UP000064201">
    <property type="component" value="Chromosome"/>
</dbReference>
<keyword evidence="2" id="KW-0812">Transmembrane</keyword>
<feature type="domain" description="PAS" evidence="4">
    <location>
        <begin position="347"/>
        <end position="400"/>
    </location>
</feature>
<dbReference type="PATRIC" id="fig|106634.4.peg.2451"/>
<dbReference type="Pfam" id="PF12974">
    <property type="entry name" value="Phosphonate-bd"/>
    <property type="match status" value="1"/>
</dbReference>
<dbReference type="InterPro" id="IPR000700">
    <property type="entry name" value="PAS-assoc_C"/>
</dbReference>
<evidence type="ECO:0000259" key="4">
    <source>
        <dbReference type="PROSITE" id="PS50112"/>
    </source>
</evidence>
<dbReference type="Pfam" id="PF00990">
    <property type="entry name" value="GGDEF"/>
    <property type="match status" value="1"/>
</dbReference>
<keyword evidence="2" id="KW-1133">Transmembrane helix</keyword>
<keyword evidence="3" id="KW-0732">Signal</keyword>
<dbReference type="InterPro" id="IPR029787">
    <property type="entry name" value="Nucleotide_cyclase"/>
</dbReference>
<evidence type="ECO:0000256" key="1">
    <source>
        <dbReference type="ARBA" id="ARBA00001946"/>
    </source>
</evidence>
<dbReference type="EMBL" id="CP011367">
    <property type="protein sequence ID" value="AKJ96036.1"/>
    <property type="molecule type" value="Genomic_DNA"/>
</dbReference>
<feature type="chain" id="PRO_5002554328" evidence="3">
    <location>
        <begin position="24"/>
        <end position="651"/>
    </location>
</feature>
<dbReference type="PANTHER" id="PTHR44757:SF2">
    <property type="entry name" value="BIOFILM ARCHITECTURE MAINTENANCE PROTEIN MBAA"/>
    <property type="match status" value="1"/>
</dbReference>
<reference evidence="7 8" key="1">
    <citation type="submission" date="2015-04" db="EMBL/GenBank/DDBJ databases">
        <title>Complete Sequence for the Genome of the Thioalkalivibrio versutus D301.</title>
        <authorList>
            <person name="Mu T."/>
            <person name="Zhou J."/>
            <person name="Xu X."/>
        </authorList>
    </citation>
    <scope>NUCLEOTIDE SEQUENCE [LARGE SCALE GENOMIC DNA]</scope>
    <source>
        <strain evidence="7 8">D301</strain>
    </source>
</reference>
<dbReference type="SMART" id="SM00091">
    <property type="entry name" value="PAS"/>
    <property type="match status" value="1"/>
</dbReference>
<evidence type="ECO:0000259" key="6">
    <source>
        <dbReference type="PROSITE" id="PS50887"/>
    </source>
</evidence>
<feature type="transmembrane region" description="Helical" evidence="2">
    <location>
        <begin position="319"/>
        <end position="337"/>
    </location>
</feature>
<evidence type="ECO:0000313" key="7">
    <source>
        <dbReference type="EMBL" id="AKJ96036.1"/>
    </source>
</evidence>
<dbReference type="SMART" id="SM00267">
    <property type="entry name" value="GGDEF"/>
    <property type="match status" value="1"/>
</dbReference>
<accession>A0A0G3GB24</accession>
<proteinExistence type="predicted"/>
<dbReference type="PROSITE" id="PS50887">
    <property type="entry name" value="GGDEF"/>
    <property type="match status" value="1"/>
</dbReference>
<dbReference type="PROSITE" id="PS50112">
    <property type="entry name" value="PAS"/>
    <property type="match status" value="1"/>
</dbReference>
<dbReference type="GO" id="GO:0006355">
    <property type="term" value="P:regulation of DNA-templated transcription"/>
    <property type="evidence" value="ECO:0007669"/>
    <property type="project" value="InterPro"/>
</dbReference>
<sequence>MSGGLAVFLVGFLLLYPSAPLFAEETAAVDEQRLVFGVLAHRGDDVARQRWTPFVEYLSEQIDGARFVLEPVDNDGLQAAVADQRFDLILTNSGSYVMLEQQHGISRIATMQPRQVGRDEDRFGAVVIARADRDDLVELDDLRGQRLSAVHPDAFGGWWMTWRELQAAGLDVESDLASVVFTGFPVGRGLDWVLQGEVDAATFRTGILEDLEARGDPRVEQVRVVGERAFPSFTYRASTRLYPEWPLAMRGDLDTGLAHAILLATLSLDAEHPASQAAGIGGWAAPRSYEDVHGLMYELGVGLYAPQPFDILVWLRDNILWLVSALAVVALLALLYVSRVHTRVRRSGRNLERSMDAIPDAVITLDARGGISYVNPAARELAGLTRDQVLGCSLDQLLDLRELGTGRPLLPADARGEALNQALGERSDARLVRRDGHELIVRIARTALDPVAGSSVRTLLVLTDVSEERRLVDRLVHEASHDGLTGLLNRRAFERELEIAMHAARDNRAVASLLLVDLDYFKDVNDRHGHRVGDELLRQVAHVLRQLTRGHDAVARIGGDEFAVIARDTNAEYGRILGQRICSALADRPLQVEARDVTIGASVGVVELGPDVPGVDEAFVAADRACYQAKDQGRGQVGVARKADIYPITGA</sequence>
<evidence type="ECO:0000256" key="3">
    <source>
        <dbReference type="SAM" id="SignalP"/>
    </source>
</evidence>
<evidence type="ECO:0000256" key="2">
    <source>
        <dbReference type="SAM" id="Phobius"/>
    </source>
</evidence>
<dbReference type="InterPro" id="IPR000014">
    <property type="entry name" value="PAS"/>
</dbReference>
<dbReference type="InterPro" id="IPR052155">
    <property type="entry name" value="Biofilm_reg_signaling"/>
</dbReference>
<comment type="cofactor">
    <cofactor evidence="1">
        <name>Mg(2+)</name>
        <dbReference type="ChEBI" id="CHEBI:18420"/>
    </cofactor>
</comment>
<dbReference type="NCBIfam" id="TIGR00254">
    <property type="entry name" value="GGDEF"/>
    <property type="match status" value="1"/>
</dbReference>
<dbReference type="STRING" id="106634.TVD_12025"/>
<dbReference type="InterPro" id="IPR035965">
    <property type="entry name" value="PAS-like_dom_sf"/>
</dbReference>
<dbReference type="Gene3D" id="3.30.70.270">
    <property type="match status" value="1"/>
</dbReference>